<dbReference type="Proteomes" id="UP000030671">
    <property type="component" value="Unassembled WGS sequence"/>
</dbReference>
<dbReference type="SUPFAM" id="SSF51430">
    <property type="entry name" value="NAD(P)-linked oxidoreductase"/>
    <property type="match status" value="1"/>
</dbReference>
<proteinExistence type="predicted"/>
<dbReference type="EMBL" id="KI925466">
    <property type="protein sequence ID" value="ETW75514.1"/>
    <property type="molecule type" value="Genomic_DNA"/>
</dbReference>
<sequence>MAASMYIPSFKLNDGTTIPSIGLGCWMGTPGEGERVKEMCKKALAVGCRHFDTVRSH</sequence>
<dbReference type="InterPro" id="IPR036812">
    <property type="entry name" value="NAD(P)_OxRdtase_dom_sf"/>
</dbReference>
<protein>
    <recommendedName>
        <fullName evidence="3">NADP-dependent oxidoreductase domain-containing protein</fullName>
    </recommendedName>
</protein>
<dbReference type="HOGENOM" id="CLU_2997191_0_0_1"/>
<dbReference type="RefSeq" id="XP_009552921.1">
    <property type="nucleotide sequence ID" value="XM_009554626.1"/>
</dbReference>
<dbReference type="KEGG" id="hir:HETIRDRAFT_412581"/>
<keyword evidence="2" id="KW-1185">Reference proteome</keyword>
<evidence type="ECO:0000313" key="1">
    <source>
        <dbReference type="EMBL" id="ETW75514.1"/>
    </source>
</evidence>
<accession>W4JPW8</accession>
<dbReference type="GeneID" id="20673041"/>
<dbReference type="OrthoDB" id="5945798at2759"/>
<evidence type="ECO:0000313" key="2">
    <source>
        <dbReference type="Proteomes" id="UP000030671"/>
    </source>
</evidence>
<dbReference type="Gene3D" id="3.20.20.100">
    <property type="entry name" value="NADP-dependent oxidoreductase domain"/>
    <property type="match status" value="1"/>
</dbReference>
<organism evidence="1 2">
    <name type="scientific">Heterobasidion irregulare (strain TC 32-1)</name>
    <dbReference type="NCBI Taxonomy" id="747525"/>
    <lineage>
        <taxon>Eukaryota</taxon>
        <taxon>Fungi</taxon>
        <taxon>Dikarya</taxon>
        <taxon>Basidiomycota</taxon>
        <taxon>Agaricomycotina</taxon>
        <taxon>Agaricomycetes</taxon>
        <taxon>Russulales</taxon>
        <taxon>Bondarzewiaceae</taxon>
        <taxon>Heterobasidion</taxon>
        <taxon>Heterobasidion annosum species complex</taxon>
    </lineage>
</organism>
<name>W4JPW8_HETIT</name>
<dbReference type="InParanoid" id="W4JPW8"/>
<evidence type="ECO:0008006" key="3">
    <source>
        <dbReference type="Google" id="ProtNLM"/>
    </source>
</evidence>
<dbReference type="AlphaFoldDB" id="W4JPW8"/>
<reference evidence="1 2" key="1">
    <citation type="journal article" date="2012" name="New Phytol.">
        <title>Insight into trade-off between wood decay and parasitism from the genome of a fungal forest pathogen.</title>
        <authorList>
            <person name="Olson A."/>
            <person name="Aerts A."/>
            <person name="Asiegbu F."/>
            <person name="Belbahri L."/>
            <person name="Bouzid O."/>
            <person name="Broberg A."/>
            <person name="Canback B."/>
            <person name="Coutinho P.M."/>
            <person name="Cullen D."/>
            <person name="Dalman K."/>
            <person name="Deflorio G."/>
            <person name="van Diepen L.T."/>
            <person name="Dunand C."/>
            <person name="Duplessis S."/>
            <person name="Durling M."/>
            <person name="Gonthier P."/>
            <person name="Grimwood J."/>
            <person name="Fossdal C.G."/>
            <person name="Hansson D."/>
            <person name="Henrissat B."/>
            <person name="Hietala A."/>
            <person name="Himmelstrand K."/>
            <person name="Hoffmeister D."/>
            <person name="Hogberg N."/>
            <person name="James T.Y."/>
            <person name="Karlsson M."/>
            <person name="Kohler A."/>
            <person name="Kues U."/>
            <person name="Lee Y.H."/>
            <person name="Lin Y.C."/>
            <person name="Lind M."/>
            <person name="Lindquist E."/>
            <person name="Lombard V."/>
            <person name="Lucas S."/>
            <person name="Lunden K."/>
            <person name="Morin E."/>
            <person name="Murat C."/>
            <person name="Park J."/>
            <person name="Raffaello T."/>
            <person name="Rouze P."/>
            <person name="Salamov A."/>
            <person name="Schmutz J."/>
            <person name="Solheim H."/>
            <person name="Stahlberg J."/>
            <person name="Velez H."/>
            <person name="de Vries R.P."/>
            <person name="Wiebenga A."/>
            <person name="Woodward S."/>
            <person name="Yakovlev I."/>
            <person name="Garbelotto M."/>
            <person name="Martin F."/>
            <person name="Grigoriev I.V."/>
            <person name="Stenlid J."/>
        </authorList>
    </citation>
    <scope>NUCLEOTIDE SEQUENCE [LARGE SCALE GENOMIC DNA]</scope>
    <source>
        <strain evidence="1 2">TC 32-1</strain>
    </source>
</reference>
<gene>
    <name evidence="1" type="ORF">HETIRDRAFT_412581</name>
</gene>